<dbReference type="GO" id="GO:0006355">
    <property type="term" value="P:regulation of DNA-templated transcription"/>
    <property type="evidence" value="ECO:0007669"/>
    <property type="project" value="InterPro"/>
</dbReference>
<dbReference type="GO" id="GO:0003677">
    <property type="term" value="F:DNA binding"/>
    <property type="evidence" value="ECO:0007669"/>
    <property type="project" value="InterPro"/>
</dbReference>
<dbReference type="PANTHER" id="PTHR16305:SF35">
    <property type="entry name" value="TRANSCRIPTIONAL ACTIVATOR DOMAIN"/>
    <property type="match status" value="1"/>
</dbReference>
<dbReference type="SUPFAM" id="SSF52540">
    <property type="entry name" value="P-loop containing nucleoside triphosphate hydrolases"/>
    <property type="match status" value="1"/>
</dbReference>
<accession>A0A3N1GM35</accession>
<dbReference type="EMBL" id="RJKL01000001">
    <property type="protein sequence ID" value="ROP31334.1"/>
    <property type="molecule type" value="Genomic_DNA"/>
</dbReference>
<feature type="domain" description="HTH luxR-type" evidence="3">
    <location>
        <begin position="855"/>
        <end position="920"/>
    </location>
</feature>
<dbReference type="SMART" id="SM00421">
    <property type="entry name" value="HTH_LUXR"/>
    <property type="match status" value="1"/>
</dbReference>
<dbReference type="GO" id="GO:0005524">
    <property type="term" value="F:ATP binding"/>
    <property type="evidence" value="ECO:0007669"/>
    <property type="project" value="UniProtKB-KW"/>
</dbReference>
<protein>
    <submittedName>
        <fullName evidence="4">Regulatory LuxR family protein</fullName>
    </submittedName>
</protein>
<dbReference type="GO" id="GO:0004016">
    <property type="term" value="F:adenylate cyclase activity"/>
    <property type="evidence" value="ECO:0007669"/>
    <property type="project" value="TreeGrafter"/>
</dbReference>
<dbReference type="InterPro" id="IPR041664">
    <property type="entry name" value="AAA_16"/>
</dbReference>
<dbReference type="Gene3D" id="1.10.10.10">
    <property type="entry name" value="Winged helix-like DNA-binding domain superfamily/Winged helix DNA-binding domain"/>
    <property type="match status" value="1"/>
</dbReference>
<dbReference type="CDD" id="cd06170">
    <property type="entry name" value="LuxR_C_like"/>
    <property type="match status" value="1"/>
</dbReference>
<comment type="caution">
    <text evidence="4">The sequence shown here is derived from an EMBL/GenBank/DDBJ whole genome shotgun (WGS) entry which is preliminary data.</text>
</comment>
<keyword evidence="1" id="KW-0547">Nucleotide-binding</keyword>
<organism evidence="4 5">
    <name type="scientific">Couchioplanes caeruleus</name>
    <dbReference type="NCBI Taxonomy" id="56438"/>
    <lineage>
        <taxon>Bacteria</taxon>
        <taxon>Bacillati</taxon>
        <taxon>Actinomycetota</taxon>
        <taxon>Actinomycetes</taxon>
        <taxon>Micromonosporales</taxon>
        <taxon>Micromonosporaceae</taxon>
        <taxon>Couchioplanes</taxon>
    </lineage>
</organism>
<evidence type="ECO:0000313" key="5">
    <source>
        <dbReference type="Proteomes" id="UP000271683"/>
    </source>
</evidence>
<dbReference type="Proteomes" id="UP000271683">
    <property type="component" value="Unassembled WGS sequence"/>
</dbReference>
<dbReference type="PANTHER" id="PTHR16305">
    <property type="entry name" value="TESTICULAR SOLUBLE ADENYLYL CYCLASE"/>
    <property type="match status" value="1"/>
</dbReference>
<dbReference type="GO" id="GO:0005737">
    <property type="term" value="C:cytoplasm"/>
    <property type="evidence" value="ECO:0007669"/>
    <property type="project" value="TreeGrafter"/>
</dbReference>
<dbReference type="Pfam" id="PF00196">
    <property type="entry name" value="GerE"/>
    <property type="match status" value="1"/>
</dbReference>
<gene>
    <name evidence="4" type="ORF">EDD30_4233</name>
</gene>
<dbReference type="OrthoDB" id="3178131at2"/>
<evidence type="ECO:0000313" key="4">
    <source>
        <dbReference type="EMBL" id="ROP31334.1"/>
    </source>
</evidence>
<evidence type="ECO:0000259" key="3">
    <source>
        <dbReference type="PROSITE" id="PS50043"/>
    </source>
</evidence>
<dbReference type="AlphaFoldDB" id="A0A3N1GM35"/>
<proteinExistence type="predicted"/>
<dbReference type="Pfam" id="PF13191">
    <property type="entry name" value="AAA_16"/>
    <property type="match status" value="1"/>
</dbReference>
<dbReference type="PROSITE" id="PS00622">
    <property type="entry name" value="HTH_LUXR_1"/>
    <property type="match status" value="1"/>
</dbReference>
<dbReference type="PROSITE" id="PS50043">
    <property type="entry name" value="HTH_LUXR_2"/>
    <property type="match status" value="1"/>
</dbReference>
<name>A0A3N1GM35_9ACTN</name>
<sequence>MKLIERDEAATRLDELLADAIAGRGRLALVTGTVATGKSELLAALAERSMEQGALAVTATGSADERALPLALLSQLFHDAPLVAEDRQRAMELLLEGTRATLPGADQGEGRLDAQIIHGLCTVLLELAERCPLALLIDDAQHADRESLICLSYLVRRSRSARILVVFTRSTFGIDTESSWHTELVRPGNGARIDLGPLTGAGVRRYLEAHAGVEVAERFADHWHELSGGNPVLIEGLLSDFRRVATETGREPDEGFVGDGFGSALMSCLYRGDERLLEVIRGIAVLDDADPENLNRLIGLDAPRVAQAVRALTTAGVLGMRSFRHPAACAAVLNDVRQDRRSELHRRAAVLAYGRGASPRVVAEHLVNATGVQETWAFTVLEDAARQALREGRVEAAVRYLKLAWKVCAEDQARLRIMATLVRAEWRINPSTSADYLPELSGALQKGVLRGSDAIVLIKALLWHGQFREAEHVLGRLVAPGGEMDADTAAELAVARPWLRCTYAPVAAHLPTVTANVSTVSESRRLAAARALAMAISTSPGPDLSETLERILRGSRLDEMSLDTVESALLALTYSGHADKAAGWCDLFVEEAYTRRAPSRQARLAVVRAEVALRMGALPTTFRYARTALEIMPPASWGVAIGHPLSLLINAAVAMGEFDDVREWLDQPVPAAMFETRYGLHYLQARGRYSLATEHPNLALRDFLRCGDLMTAWGADAPGLVAWRSDAAEAYLRMDRPSQARKLVETHLEKCTGQMTRARGVALRLLAATEQMRHRPMLLRQSADLLQRSGDQYELARTLADLAQAYLAVGESRRAGAIGQRARALADSCAAVPLIRALGLDDDEEFGVPAEALAPEDPAVALSDAERRVAALAAVGYTNREIAEKLYITTSTVEQHLTRTYRKLNVKRRGDLPTNLDASLIPTT</sequence>
<dbReference type="SUPFAM" id="SSF46894">
    <property type="entry name" value="C-terminal effector domain of the bipartite response regulators"/>
    <property type="match status" value="1"/>
</dbReference>
<evidence type="ECO:0000256" key="1">
    <source>
        <dbReference type="ARBA" id="ARBA00022741"/>
    </source>
</evidence>
<dbReference type="InterPro" id="IPR036388">
    <property type="entry name" value="WH-like_DNA-bd_sf"/>
</dbReference>
<dbReference type="InterPro" id="IPR000792">
    <property type="entry name" value="Tscrpt_reg_LuxR_C"/>
</dbReference>
<keyword evidence="2" id="KW-0067">ATP-binding</keyword>
<dbReference type="InterPro" id="IPR027417">
    <property type="entry name" value="P-loop_NTPase"/>
</dbReference>
<dbReference type="InterPro" id="IPR016032">
    <property type="entry name" value="Sig_transdc_resp-reg_C-effctor"/>
</dbReference>
<dbReference type="PRINTS" id="PR00038">
    <property type="entry name" value="HTHLUXR"/>
</dbReference>
<evidence type="ECO:0000256" key="2">
    <source>
        <dbReference type="ARBA" id="ARBA00022840"/>
    </source>
</evidence>
<reference evidence="4 5" key="1">
    <citation type="submission" date="2018-11" db="EMBL/GenBank/DDBJ databases">
        <title>Sequencing the genomes of 1000 actinobacteria strains.</title>
        <authorList>
            <person name="Klenk H.-P."/>
        </authorList>
    </citation>
    <scope>NUCLEOTIDE SEQUENCE [LARGE SCALE GENOMIC DNA]</scope>
    <source>
        <strain evidence="4 5">DSM 43634</strain>
    </source>
</reference>